<sequence>NNTRAPINCGFRDLLIICIILHVISPLLFVYSQFYLVPKWSGEWWNSVTLLMQECNLKVSEWVFRKFIRGTGTFSGVRTPTSMSEMHFYLLFSAFSTGYLPRRT</sequence>
<dbReference type="InParanoid" id="G4MWT5"/>
<proteinExistence type="predicted"/>
<dbReference type="KEGG" id="mgr:MGG_15943"/>
<evidence type="ECO:0000313" key="2">
    <source>
        <dbReference type="EMBL" id="EHA55939.1"/>
    </source>
</evidence>
<evidence type="ECO:0000313" key="3">
    <source>
        <dbReference type="Proteomes" id="UP000009058"/>
    </source>
</evidence>
<keyword evidence="1" id="KW-0472">Membrane</keyword>
<dbReference type="GeneID" id="12986763"/>
<dbReference type="EMBL" id="CM001232">
    <property type="protein sequence ID" value="EHA55939.1"/>
    <property type="molecule type" value="Genomic_DNA"/>
</dbReference>
<reference key="2">
    <citation type="submission" date="2011-05" db="EMBL/GenBank/DDBJ databases">
        <title>The Genome Sequence of Magnaporthe oryzae 70-15.</title>
        <authorList>
            <consortium name="The Broad Institute Genome Sequencing Platform"/>
            <person name="Ma L.-J."/>
            <person name="Dead R."/>
            <person name="Young S.K."/>
            <person name="Zeng Q."/>
            <person name="Gargeya S."/>
            <person name="Fitzgerald M."/>
            <person name="Haas B."/>
            <person name="Abouelleil A."/>
            <person name="Alvarado L."/>
            <person name="Arachchi H.M."/>
            <person name="Berlin A."/>
            <person name="Brown A."/>
            <person name="Chapman S.B."/>
            <person name="Chen Z."/>
            <person name="Dunbar C."/>
            <person name="Freedman E."/>
            <person name="Gearin G."/>
            <person name="Gellesch M."/>
            <person name="Goldberg J."/>
            <person name="Griggs A."/>
            <person name="Gujja S."/>
            <person name="Heiman D."/>
            <person name="Howarth C."/>
            <person name="Larson L."/>
            <person name="Lui A."/>
            <person name="MacDonald P.J.P."/>
            <person name="Mehta T."/>
            <person name="Montmayeur A."/>
            <person name="Murphy C."/>
            <person name="Neiman D."/>
            <person name="Pearson M."/>
            <person name="Priest M."/>
            <person name="Roberts A."/>
            <person name="Saif S."/>
            <person name="Shea T."/>
            <person name="Shenoy N."/>
            <person name="Sisk P."/>
            <person name="Stolte C."/>
            <person name="Sykes S."/>
            <person name="Yandava C."/>
            <person name="Wortman J."/>
            <person name="Nusbaum C."/>
            <person name="Birren B."/>
        </authorList>
    </citation>
    <scope>NUCLEOTIDE SEQUENCE</scope>
    <source>
        <strain>70-15</strain>
    </source>
</reference>
<organism evidence="2 3">
    <name type="scientific">Pyricularia oryzae (strain 70-15 / ATCC MYA-4617 / FGSC 8958)</name>
    <name type="common">Rice blast fungus</name>
    <name type="synonym">Magnaporthe oryzae</name>
    <dbReference type="NCBI Taxonomy" id="242507"/>
    <lineage>
        <taxon>Eukaryota</taxon>
        <taxon>Fungi</taxon>
        <taxon>Dikarya</taxon>
        <taxon>Ascomycota</taxon>
        <taxon>Pezizomycotina</taxon>
        <taxon>Sordariomycetes</taxon>
        <taxon>Sordariomycetidae</taxon>
        <taxon>Magnaporthales</taxon>
        <taxon>Pyriculariaceae</taxon>
        <taxon>Pyricularia</taxon>
    </lineage>
</organism>
<keyword evidence="1" id="KW-0812">Transmembrane</keyword>
<accession>G4MWT5</accession>
<feature type="transmembrane region" description="Helical" evidence="1">
    <location>
        <begin position="14"/>
        <end position="36"/>
    </location>
</feature>
<protein>
    <submittedName>
        <fullName evidence="2">Uncharacterized protein</fullName>
    </submittedName>
</protein>
<reference evidence="2 3" key="1">
    <citation type="journal article" date="2005" name="Nature">
        <title>The genome sequence of the rice blast fungus Magnaporthe grisea.</title>
        <authorList>
            <person name="Dean R.A."/>
            <person name="Talbot N.J."/>
            <person name="Ebbole D.J."/>
            <person name="Farman M.L."/>
            <person name="Mitchell T.K."/>
            <person name="Orbach M.J."/>
            <person name="Thon M."/>
            <person name="Kulkarni R."/>
            <person name="Xu J.R."/>
            <person name="Pan H."/>
            <person name="Read N.D."/>
            <person name="Lee Y.H."/>
            <person name="Carbone I."/>
            <person name="Brown D."/>
            <person name="Oh Y.Y."/>
            <person name="Donofrio N."/>
            <person name="Jeong J.S."/>
            <person name="Soanes D.M."/>
            <person name="Djonovic S."/>
            <person name="Kolomiets E."/>
            <person name="Rehmeyer C."/>
            <person name="Li W."/>
            <person name="Harding M."/>
            <person name="Kim S."/>
            <person name="Lebrun M.H."/>
            <person name="Bohnert H."/>
            <person name="Coughlan S."/>
            <person name="Butler J."/>
            <person name="Calvo S."/>
            <person name="Ma L.J."/>
            <person name="Nicol R."/>
            <person name="Purcell S."/>
            <person name="Nusbaum C."/>
            <person name="Galagan J.E."/>
            <person name="Birren B.W."/>
        </authorList>
    </citation>
    <scope>NUCLEOTIDE SEQUENCE [LARGE SCALE GENOMIC DNA]</scope>
    <source>
        <strain evidence="3">70-15 / ATCC MYA-4617 / FGSC 8958</strain>
    </source>
</reference>
<feature type="non-terminal residue" evidence="2">
    <location>
        <position position="104"/>
    </location>
</feature>
<dbReference type="VEuPathDB" id="FungiDB:MGG_15943"/>
<dbReference type="Proteomes" id="UP000009058">
    <property type="component" value="Chromosome 2"/>
</dbReference>
<keyword evidence="1" id="KW-1133">Transmembrane helix</keyword>
<dbReference type="AlphaFoldDB" id="G4MWT5"/>
<keyword evidence="3" id="KW-1185">Reference proteome</keyword>
<evidence type="ECO:0000256" key="1">
    <source>
        <dbReference type="SAM" id="Phobius"/>
    </source>
</evidence>
<dbReference type="RefSeq" id="XP_003715746.1">
    <property type="nucleotide sequence ID" value="XM_003715698.1"/>
</dbReference>
<gene>
    <name evidence="2" type="ORF">MGG_15943</name>
</gene>
<name>G4MWT5_PYRO7</name>